<proteinExistence type="predicted"/>
<sequence>MNSEVENDSFPTKREITGVGLKFRMKMYGDSLGFQKNTSAILLLRQEIVVNSLTKNKEKNIEIQKTCSTCEMSFLLLKSSKGISPLITIYAMFYSSIAEGWRTVSQSQNAIYLGEEAEAYQVRAFKSFSTACESQITHAILVKNLNHFVKNHYNHDFNQFRRRNKQTARHCQIYFVIHNEQDVLVFFEFKFMIYVHERIQVIFNRVHDFSDFEDMKKTLFYVCCSCIHSPYWEQQVQDLKAAVLKIQSPPQNYPAPGNDVRSINLIHQQHFH</sequence>
<dbReference type="EnsemblMetazoa" id="GPAI025312-RA">
    <property type="protein sequence ID" value="GPAI025312-PA"/>
    <property type="gene ID" value="GPAI025312"/>
</dbReference>
<reference evidence="2" key="1">
    <citation type="submission" date="2014-03" db="EMBL/GenBank/DDBJ databases">
        <authorList>
            <person name="Aksoy S."/>
            <person name="Warren W."/>
            <person name="Wilson R.K."/>
        </authorList>
    </citation>
    <scope>NUCLEOTIDE SEQUENCE [LARGE SCALE GENOMIC DNA]</scope>
    <source>
        <strain evidence="2">IAEA</strain>
    </source>
</reference>
<evidence type="ECO:0000313" key="1">
    <source>
        <dbReference type="EnsemblMetazoa" id="GPAI025312-PA"/>
    </source>
</evidence>
<dbReference type="AlphaFoldDB" id="A0A1A9ZUC1"/>
<dbReference type="VEuPathDB" id="VectorBase:GPAI025312"/>
<dbReference type="Proteomes" id="UP000092445">
    <property type="component" value="Unassembled WGS sequence"/>
</dbReference>
<reference evidence="1" key="2">
    <citation type="submission" date="2020-05" db="UniProtKB">
        <authorList>
            <consortium name="EnsemblMetazoa"/>
        </authorList>
    </citation>
    <scope>IDENTIFICATION</scope>
    <source>
        <strain evidence="1">IAEA</strain>
    </source>
</reference>
<protein>
    <submittedName>
        <fullName evidence="1">Uncharacterized protein</fullName>
    </submittedName>
</protein>
<accession>A0A1A9ZUC1</accession>
<name>A0A1A9ZUC1_GLOPL</name>
<keyword evidence="2" id="KW-1185">Reference proteome</keyword>
<organism evidence="1 2">
    <name type="scientific">Glossina pallidipes</name>
    <name type="common">Tsetse fly</name>
    <dbReference type="NCBI Taxonomy" id="7398"/>
    <lineage>
        <taxon>Eukaryota</taxon>
        <taxon>Metazoa</taxon>
        <taxon>Ecdysozoa</taxon>
        <taxon>Arthropoda</taxon>
        <taxon>Hexapoda</taxon>
        <taxon>Insecta</taxon>
        <taxon>Pterygota</taxon>
        <taxon>Neoptera</taxon>
        <taxon>Endopterygota</taxon>
        <taxon>Diptera</taxon>
        <taxon>Brachycera</taxon>
        <taxon>Muscomorpha</taxon>
        <taxon>Hippoboscoidea</taxon>
        <taxon>Glossinidae</taxon>
        <taxon>Glossina</taxon>
    </lineage>
</organism>
<evidence type="ECO:0000313" key="2">
    <source>
        <dbReference type="Proteomes" id="UP000092445"/>
    </source>
</evidence>